<evidence type="ECO:0000313" key="9">
    <source>
        <dbReference type="Proteomes" id="UP000054886"/>
    </source>
</evidence>
<comment type="caution">
    <text evidence="8">The sequence shown here is derived from an EMBL/GenBank/DDBJ whole genome shotgun (WGS) entry which is preliminary data.</text>
</comment>
<dbReference type="GO" id="GO:0016020">
    <property type="term" value="C:membrane"/>
    <property type="evidence" value="ECO:0007669"/>
    <property type="project" value="UniProtKB-SubCell"/>
</dbReference>
<dbReference type="PhylomeDB" id="A0A0W0DEY8"/>
<evidence type="ECO:0000256" key="5">
    <source>
        <dbReference type="ARBA" id="ARBA00023136"/>
    </source>
</evidence>
<dbReference type="VEuPathDB" id="FungiDB:CAGL0J09416g"/>
<protein>
    <submittedName>
        <fullName evidence="8">Protein SNA4</fullName>
    </submittedName>
</protein>
<evidence type="ECO:0000256" key="2">
    <source>
        <dbReference type="ARBA" id="ARBA00009530"/>
    </source>
</evidence>
<dbReference type="PANTHER" id="PTHR21659:SF114">
    <property type="entry name" value="PROTEIN SNA4"/>
    <property type="match status" value="1"/>
</dbReference>
<dbReference type="OrthoDB" id="2802411at2759"/>
<feature type="transmembrane region" description="Helical" evidence="7">
    <location>
        <begin position="35"/>
        <end position="56"/>
    </location>
</feature>
<dbReference type="AlphaFoldDB" id="A0A0W0DEY8"/>
<dbReference type="Proteomes" id="UP000054886">
    <property type="component" value="Unassembled WGS sequence"/>
</dbReference>
<accession>A0A0W0DEY8</accession>
<evidence type="ECO:0000256" key="6">
    <source>
        <dbReference type="SAM" id="MobiDB-lite"/>
    </source>
</evidence>
<dbReference type="VEuPathDB" id="FungiDB:GVI51_J09251"/>
<reference evidence="8 9" key="1">
    <citation type="submission" date="2015-10" db="EMBL/GenBank/DDBJ databases">
        <title>Draft genomes sequences of Candida glabrata isolates 1A, 1B, 2A, 2B, 3A and 3B.</title>
        <authorList>
            <person name="Haavelsrud O.E."/>
            <person name="Gaustad P."/>
        </authorList>
    </citation>
    <scope>NUCLEOTIDE SEQUENCE [LARGE SCALE GENOMIC DNA]</scope>
    <source>
        <strain evidence="8">910700640</strain>
    </source>
</reference>
<name>A0A0W0DEY8_CANGB</name>
<evidence type="ECO:0000256" key="7">
    <source>
        <dbReference type="SAM" id="Phobius"/>
    </source>
</evidence>
<organism evidence="8 9">
    <name type="scientific">Candida glabrata</name>
    <name type="common">Yeast</name>
    <name type="synonym">Torulopsis glabrata</name>
    <dbReference type="NCBI Taxonomy" id="5478"/>
    <lineage>
        <taxon>Eukaryota</taxon>
        <taxon>Fungi</taxon>
        <taxon>Dikarya</taxon>
        <taxon>Ascomycota</taxon>
        <taxon>Saccharomycotina</taxon>
        <taxon>Saccharomycetes</taxon>
        <taxon>Saccharomycetales</taxon>
        <taxon>Saccharomycetaceae</taxon>
        <taxon>Nakaseomyces</taxon>
    </lineage>
</organism>
<feature type="compositionally biased region" description="Polar residues" evidence="6">
    <location>
        <begin position="101"/>
        <end position="115"/>
    </location>
</feature>
<sequence length="148" mass="16251">MCCCTFPDFLLMLLAFIFPPAAVVIRSGIASSDLVLNMLLTMCGFVPGCIHAIYYISMTSPLRNDDYSTRYQQGWIDSERLVSSNSDTRPVPLATHDPTPQVESSQGETPQATNDEVSRGYDVQTPLLNDPGYIVDNKKGGMPPPYSP</sequence>
<comment type="similarity">
    <text evidence="2">Belongs to the UPF0057 (PMP3) family.</text>
</comment>
<dbReference type="EMBL" id="LLZZ01000053">
    <property type="protein sequence ID" value="KTB10425.1"/>
    <property type="molecule type" value="Genomic_DNA"/>
</dbReference>
<dbReference type="OMA" id="GCIHAIY"/>
<keyword evidence="3 7" id="KW-0812">Transmembrane</keyword>
<feature type="transmembrane region" description="Helical" evidence="7">
    <location>
        <begin position="9"/>
        <end position="29"/>
    </location>
</feature>
<gene>
    <name evidence="8" type="ORF">AO440_003169</name>
</gene>
<evidence type="ECO:0000313" key="8">
    <source>
        <dbReference type="EMBL" id="KTB10425.1"/>
    </source>
</evidence>
<evidence type="ECO:0000256" key="3">
    <source>
        <dbReference type="ARBA" id="ARBA00022692"/>
    </source>
</evidence>
<dbReference type="PANTHER" id="PTHR21659">
    <property type="entry name" value="HYDROPHOBIC PROTEIN RCI2 LOW TEMPERATURE AND SALT RESPONSIVE PROTEIN LTI6 -RELATED"/>
    <property type="match status" value="1"/>
</dbReference>
<evidence type="ECO:0000256" key="1">
    <source>
        <dbReference type="ARBA" id="ARBA00004370"/>
    </source>
</evidence>
<dbReference type="VEuPathDB" id="FungiDB:GWK60_J09229"/>
<dbReference type="VEuPathDB" id="FungiDB:B1J91_J09416g"/>
<evidence type="ECO:0000256" key="4">
    <source>
        <dbReference type="ARBA" id="ARBA00022989"/>
    </source>
</evidence>
<dbReference type="PROSITE" id="PS01309">
    <property type="entry name" value="UPF0057"/>
    <property type="match status" value="1"/>
</dbReference>
<keyword evidence="4 7" id="KW-1133">Transmembrane helix</keyword>
<keyword evidence="5 7" id="KW-0472">Membrane</keyword>
<comment type="subcellular location">
    <subcellularLocation>
        <location evidence="1">Membrane</location>
    </subcellularLocation>
</comment>
<proteinExistence type="inferred from homology"/>
<feature type="region of interest" description="Disordered" evidence="6">
    <location>
        <begin position="82"/>
        <end position="148"/>
    </location>
</feature>
<dbReference type="Pfam" id="PF01679">
    <property type="entry name" value="Pmp3"/>
    <property type="match status" value="1"/>
</dbReference>
<dbReference type="InterPro" id="IPR000612">
    <property type="entry name" value="PMP3"/>
</dbReference>
<dbReference type="VEuPathDB" id="FungiDB:GW608_J09273"/>